<evidence type="ECO:0000256" key="3">
    <source>
        <dbReference type="ARBA" id="ARBA00023002"/>
    </source>
</evidence>
<dbReference type="HAMAP" id="MF_01216">
    <property type="entry name" value="Azoreductase_type1"/>
    <property type="match status" value="1"/>
</dbReference>
<dbReference type="InterPro" id="IPR050104">
    <property type="entry name" value="FMN-dep_NADH:Q_OxRdtase_AzoR1"/>
</dbReference>
<comment type="cofactor">
    <cofactor evidence="6">
        <name>FMN</name>
        <dbReference type="ChEBI" id="CHEBI:58210"/>
    </cofactor>
    <text evidence="6">Binds 1 FMN per subunit.</text>
</comment>
<comment type="function">
    <text evidence="6">Quinone reductase that provides resistance to thiol-specific stress caused by electrophilic quinones.</text>
</comment>
<comment type="function">
    <text evidence="6">Also exhibits azoreductase activity. Catalyzes the reductive cleavage of the azo bond in aromatic azo compounds to the corresponding amines.</text>
</comment>
<feature type="binding site" evidence="6">
    <location>
        <begin position="17"/>
        <end position="19"/>
    </location>
    <ligand>
        <name>FMN</name>
        <dbReference type="ChEBI" id="CHEBI:58210"/>
    </ligand>
</feature>
<feature type="domain" description="Flavodoxin-like fold" evidence="7">
    <location>
        <begin position="3"/>
        <end position="194"/>
    </location>
</feature>
<accession>A0A7S8F2W9</accession>
<dbReference type="PANTHER" id="PTHR43741:SF4">
    <property type="entry name" value="FMN-DEPENDENT NADH:QUINONE OXIDOREDUCTASE"/>
    <property type="match status" value="1"/>
</dbReference>
<dbReference type="EC" id="1.6.5.-" evidence="6"/>
<name>A0A7S8F2W9_9SPHN</name>
<evidence type="ECO:0000313" key="8">
    <source>
        <dbReference type="EMBL" id="QPC98154.1"/>
    </source>
</evidence>
<keyword evidence="2 6" id="KW-0288">FMN</keyword>
<comment type="catalytic activity">
    <reaction evidence="5">
        <text>N,N-dimethyl-1,4-phenylenediamine + anthranilate + 2 NAD(+) = 2-(4-dimethylaminophenyl)diazenylbenzoate + 2 NADH + 2 H(+)</text>
        <dbReference type="Rhea" id="RHEA:55872"/>
        <dbReference type="ChEBI" id="CHEBI:15378"/>
        <dbReference type="ChEBI" id="CHEBI:15783"/>
        <dbReference type="ChEBI" id="CHEBI:16567"/>
        <dbReference type="ChEBI" id="CHEBI:57540"/>
        <dbReference type="ChEBI" id="CHEBI:57945"/>
        <dbReference type="ChEBI" id="CHEBI:71579"/>
        <dbReference type="EC" id="1.7.1.17"/>
    </reaction>
    <physiologicalReaction direction="right-to-left" evidence="5">
        <dbReference type="Rhea" id="RHEA:55874"/>
    </physiologicalReaction>
</comment>
<dbReference type="Proteomes" id="UP000594459">
    <property type="component" value="Chromosome"/>
</dbReference>
<dbReference type="GO" id="GO:0016652">
    <property type="term" value="F:oxidoreductase activity, acting on NAD(P)H as acceptor"/>
    <property type="evidence" value="ECO:0007669"/>
    <property type="project" value="UniProtKB-UniRule"/>
</dbReference>
<dbReference type="Gene3D" id="3.40.50.360">
    <property type="match status" value="1"/>
</dbReference>
<dbReference type="EC" id="1.7.1.17" evidence="6"/>
<evidence type="ECO:0000313" key="9">
    <source>
        <dbReference type="Proteomes" id="UP000594459"/>
    </source>
</evidence>
<dbReference type="GO" id="GO:0009055">
    <property type="term" value="F:electron transfer activity"/>
    <property type="evidence" value="ECO:0007669"/>
    <property type="project" value="UniProtKB-UniRule"/>
</dbReference>
<gene>
    <name evidence="6" type="primary">azoR</name>
    <name evidence="8" type="ORF">IRL76_09730</name>
</gene>
<evidence type="ECO:0000256" key="1">
    <source>
        <dbReference type="ARBA" id="ARBA00022630"/>
    </source>
</evidence>
<sequence length="198" mass="21007">MSTILHITASIRSNEESVSRSLSSKLVDSLVERNGANVVNRDLAANDLPFIDAVRFAANLVPLAERSDEQRELAAIADTLIAELQDADTIVFGVPIYNFSVPATVKAWADLVARAGTTFQYTANGPEGLLTGKKVYITTTSGGTPVGSAYDFMTPWLTLFLGFLGITDVEIVAADGIMGADGEAKIASAHEQIEMLAA</sequence>
<dbReference type="GO" id="GO:0010181">
    <property type="term" value="F:FMN binding"/>
    <property type="evidence" value="ECO:0007669"/>
    <property type="project" value="UniProtKB-UniRule"/>
</dbReference>
<dbReference type="KEGG" id="qso:IRL76_09730"/>
<dbReference type="InterPro" id="IPR029039">
    <property type="entry name" value="Flavoprotein-like_sf"/>
</dbReference>
<dbReference type="RefSeq" id="WP_200981161.1">
    <property type="nucleotide sequence ID" value="NZ_CP064654.1"/>
</dbReference>
<comment type="similarity">
    <text evidence="6">Belongs to the azoreductase type 1 family.</text>
</comment>
<dbReference type="PANTHER" id="PTHR43741">
    <property type="entry name" value="FMN-DEPENDENT NADH-AZOREDUCTASE 1"/>
    <property type="match status" value="1"/>
</dbReference>
<dbReference type="InterPro" id="IPR023048">
    <property type="entry name" value="NADH:quinone_OxRdtase_FMN_depd"/>
</dbReference>
<proteinExistence type="inferred from homology"/>
<reference evidence="8 9" key="1">
    <citation type="submission" date="2020-11" db="EMBL/GenBank/DDBJ databases">
        <title>The genome sequence of Erythrobacter sp. 6D36.</title>
        <authorList>
            <person name="Liu Y."/>
        </authorList>
    </citation>
    <scope>NUCLEOTIDE SEQUENCE [LARGE SCALE GENOMIC DNA]</scope>
    <source>
        <strain evidence="8 9">6D36</strain>
    </source>
</reference>
<dbReference type="AlphaFoldDB" id="A0A7S8F2W9"/>
<evidence type="ECO:0000256" key="5">
    <source>
        <dbReference type="ARBA" id="ARBA00048542"/>
    </source>
</evidence>
<comment type="catalytic activity">
    <reaction evidence="6">
        <text>2 a quinone + NADH + H(+) = 2 a 1,4-benzosemiquinone + NAD(+)</text>
        <dbReference type="Rhea" id="RHEA:65952"/>
        <dbReference type="ChEBI" id="CHEBI:15378"/>
        <dbReference type="ChEBI" id="CHEBI:57540"/>
        <dbReference type="ChEBI" id="CHEBI:57945"/>
        <dbReference type="ChEBI" id="CHEBI:132124"/>
        <dbReference type="ChEBI" id="CHEBI:134225"/>
    </reaction>
</comment>
<evidence type="ECO:0000256" key="6">
    <source>
        <dbReference type="HAMAP-Rule" id="MF_01216"/>
    </source>
</evidence>
<evidence type="ECO:0000256" key="2">
    <source>
        <dbReference type="ARBA" id="ARBA00022643"/>
    </source>
</evidence>
<keyword evidence="4 6" id="KW-0520">NAD</keyword>
<dbReference type="SUPFAM" id="SSF52218">
    <property type="entry name" value="Flavoproteins"/>
    <property type="match status" value="1"/>
</dbReference>
<feature type="binding site" evidence="6">
    <location>
        <begin position="140"/>
        <end position="143"/>
    </location>
    <ligand>
        <name>FMN</name>
        <dbReference type="ChEBI" id="CHEBI:58210"/>
    </ligand>
</feature>
<keyword evidence="3 6" id="KW-0560">Oxidoreductase</keyword>
<organism evidence="8 9">
    <name type="scientific">Qipengyuania soli</name>
    <dbReference type="NCBI Taxonomy" id="2782568"/>
    <lineage>
        <taxon>Bacteria</taxon>
        <taxon>Pseudomonadati</taxon>
        <taxon>Pseudomonadota</taxon>
        <taxon>Alphaproteobacteria</taxon>
        <taxon>Sphingomonadales</taxon>
        <taxon>Erythrobacteraceae</taxon>
        <taxon>Qipengyuania</taxon>
    </lineage>
</organism>
<dbReference type="EMBL" id="CP064654">
    <property type="protein sequence ID" value="QPC98154.1"/>
    <property type="molecule type" value="Genomic_DNA"/>
</dbReference>
<comment type="caution">
    <text evidence="6">Lacks conserved residue(s) required for the propagation of feature annotation.</text>
</comment>
<keyword evidence="1 6" id="KW-0285">Flavoprotein</keyword>
<dbReference type="InterPro" id="IPR003680">
    <property type="entry name" value="Flavodoxin_fold"/>
</dbReference>
<comment type="subunit">
    <text evidence="6">Homodimer.</text>
</comment>
<dbReference type="GO" id="GO:0016655">
    <property type="term" value="F:oxidoreductase activity, acting on NAD(P)H, quinone or similar compound as acceptor"/>
    <property type="evidence" value="ECO:0007669"/>
    <property type="project" value="InterPro"/>
</dbReference>
<evidence type="ECO:0000259" key="7">
    <source>
        <dbReference type="Pfam" id="PF02525"/>
    </source>
</evidence>
<evidence type="ECO:0000256" key="4">
    <source>
        <dbReference type="ARBA" id="ARBA00023027"/>
    </source>
</evidence>
<feature type="binding site" evidence="6">
    <location>
        <position position="10"/>
    </location>
    <ligand>
        <name>FMN</name>
        <dbReference type="ChEBI" id="CHEBI:58210"/>
    </ligand>
</feature>
<keyword evidence="9" id="KW-1185">Reference proteome</keyword>
<dbReference type="Pfam" id="PF02525">
    <property type="entry name" value="Flavodoxin_2"/>
    <property type="match status" value="1"/>
</dbReference>
<protein>
    <recommendedName>
        <fullName evidence="6">FMN dependent NADH:quinone oxidoreductase</fullName>
        <ecNumber evidence="6">1.6.5.-</ecNumber>
    </recommendedName>
    <alternativeName>
        <fullName evidence="6">Azo-dye reductase</fullName>
    </alternativeName>
    <alternativeName>
        <fullName evidence="6">FMN-dependent NADH-azo compound oxidoreductase</fullName>
    </alternativeName>
    <alternativeName>
        <fullName evidence="6">FMN-dependent NADH-azoreductase</fullName>
        <ecNumber evidence="6">1.7.1.17</ecNumber>
    </alternativeName>
</protein>